<protein>
    <submittedName>
        <fullName evidence="2">Uncharacterized protein</fullName>
    </submittedName>
</protein>
<dbReference type="WBParaSite" id="Hba_15938">
    <property type="protein sequence ID" value="Hba_15938"/>
    <property type="gene ID" value="Hba_15938"/>
</dbReference>
<name>A0A1I7XE01_HETBA</name>
<accession>A0A1I7XE01</accession>
<organism evidence="1 2">
    <name type="scientific">Heterorhabditis bacteriophora</name>
    <name type="common">Entomopathogenic nematode worm</name>
    <dbReference type="NCBI Taxonomy" id="37862"/>
    <lineage>
        <taxon>Eukaryota</taxon>
        <taxon>Metazoa</taxon>
        <taxon>Ecdysozoa</taxon>
        <taxon>Nematoda</taxon>
        <taxon>Chromadorea</taxon>
        <taxon>Rhabditida</taxon>
        <taxon>Rhabditina</taxon>
        <taxon>Rhabditomorpha</taxon>
        <taxon>Strongyloidea</taxon>
        <taxon>Heterorhabditidae</taxon>
        <taxon>Heterorhabditis</taxon>
    </lineage>
</organism>
<dbReference type="Proteomes" id="UP000095283">
    <property type="component" value="Unplaced"/>
</dbReference>
<proteinExistence type="predicted"/>
<sequence length="61" mass="7107">MNLADSDRISENALDRKTFFFIVMNRLHNGLLGGEKDWEKALTFFYLVKILTIDGEFLSDH</sequence>
<reference evidence="2" key="1">
    <citation type="submission" date="2016-11" db="UniProtKB">
        <authorList>
            <consortium name="WormBaseParasite"/>
        </authorList>
    </citation>
    <scope>IDENTIFICATION</scope>
</reference>
<keyword evidence="1" id="KW-1185">Reference proteome</keyword>
<evidence type="ECO:0000313" key="1">
    <source>
        <dbReference type="Proteomes" id="UP000095283"/>
    </source>
</evidence>
<evidence type="ECO:0000313" key="2">
    <source>
        <dbReference type="WBParaSite" id="Hba_15938"/>
    </source>
</evidence>
<dbReference type="AlphaFoldDB" id="A0A1I7XE01"/>